<comment type="caution">
    <text evidence="1">The sequence shown here is derived from an EMBL/GenBank/DDBJ whole genome shotgun (WGS) entry which is preliminary data.</text>
</comment>
<protein>
    <submittedName>
        <fullName evidence="1">Uncharacterized protein</fullName>
    </submittedName>
</protein>
<evidence type="ECO:0000313" key="1">
    <source>
        <dbReference type="EMBL" id="KAI4538634.1"/>
    </source>
</evidence>
<proteinExistence type="predicted"/>
<dbReference type="EMBL" id="JAKZEL010000013">
    <property type="protein sequence ID" value="KAI4538634.1"/>
    <property type="molecule type" value="Genomic_DNA"/>
</dbReference>
<dbReference type="AlphaFoldDB" id="A0AAD4U625"/>
<organism evidence="1 2">
    <name type="scientific">Ovis ammon polii</name>
    <dbReference type="NCBI Taxonomy" id="230172"/>
    <lineage>
        <taxon>Eukaryota</taxon>
        <taxon>Metazoa</taxon>
        <taxon>Chordata</taxon>
        <taxon>Craniata</taxon>
        <taxon>Vertebrata</taxon>
        <taxon>Euteleostomi</taxon>
        <taxon>Mammalia</taxon>
        <taxon>Eutheria</taxon>
        <taxon>Laurasiatheria</taxon>
        <taxon>Artiodactyla</taxon>
        <taxon>Ruminantia</taxon>
        <taxon>Pecora</taxon>
        <taxon>Bovidae</taxon>
        <taxon>Caprinae</taxon>
        <taxon>Ovis</taxon>
    </lineage>
</organism>
<name>A0AAD4U625_OVIAM</name>
<reference evidence="1" key="1">
    <citation type="submission" date="2022-03" db="EMBL/GenBank/DDBJ databases">
        <title>Genomic analyses of argali, domestic sheep and their hybrids provide insights into chromosomal evolution, heterosis and genetic basis of agronomic traits.</title>
        <authorList>
            <person name="Li M."/>
        </authorList>
    </citation>
    <scope>NUCLEOTIDE SEQUENCE</scope>
    <source>
        <strain evidence="1">CAU-MHL-2022a</strain>
        <tissue evidence="1">Skin</tissue>
    </source>
</reference>
<gene>
    <name evidence="1" type="ORF">MG293_012037</name>
</gene>
<dbReference type="Proteomes" id="UP001214576">
    <property type="component" value="Unassembled WGS sequence"/>
</dbReference>
<keyword evidence="2" id="KW-1185">Reference proteome</keyword>
<sequence length="169" mass="18044">MNKSKVCGCEPFGGRITCGHTKNCKKGTASLPLKNHGCPQQARTGRSQKPMDSEAVASHLGIVPRILQERHGDTCPAIKSTLSAAASQTLSFLICEIRVIPEKSTSPTLSGGIGTQKHRLLVPDGLTALEPRASRVQSPVVGTGDKACDLRYQIASPVEVKRKRSVPHL</sequence>
<evidence type="ECO:0000313" key="2">
    <source>
        <dbReference type="Proteomes" id="UP001214576"/>
    </source>
</evidence>
<accession>A0AAD4U625</accession>